<accession>A0ACC0FYF4</accession>
<sequence>MAKREPHTPEMPHPNEHCLENLVKEVAMKDQQLFEKHEELEKLQARVQDAQLHFVRVEASLQTLQNLHSQSQEEQNAVALEVKNWLNKRYQALMEQVESVGLNPECITSSMRDLQDENTKLR</sequence>
<reference evidence="1 2" key="1">
    <citation type="journal article" date="2022" name="Plant J.">
        <title>Chromosome-level genome of Camellia lanceoleosa provides a valuable resource for understanding genome evolution and self-incompatibility.</title>
        <authorList>
            <person name="Gong W."/>
            <person name="Xiao S."/>
            <person name="Wang L."/>
            <person name="Liao Z."/>
            <person name="Chang Y."/>
            <person name="Mo W."/>
            <person name="Hu G."/>
            <person name="Li W."/>
            <person name="Zhao G."/>
            <person name="Zhu H."/>
            <person name="Hu X."/>
            <person name="Ji K."/>
            <person name="Xiang X."/>
            <person name="Song Q."/>
            <person name="Yuan D."/>
            <person name="Jin S."/>
            <person name="Zhang L."/>
        </authorList>
    </citation>
    <scope>NUCLEOTIDE SEQUENCE [LARGE SCALE GENOMIC DNA]</scope>
    <source>
        <strain evidence="1">SQ_2022a</strain>
    </source>
</reference>
<evidence type="ECO:0000313" key="2">
    <source>
        <dbReference type="Proteomes" id="UP001060215"/>
    </source>
</evidence>
<comment type="caution">
    <text evidence="1">The sequence shown here is derived from an EMBL/GenBank/DDBJ whole genome shotgun (WGS) entry which is preliminary data.</text>
</comment>
<dbReference type="EMBL" id="CM045769">
    <property type="protein sequence ID" value="KAI7993469.1"/>
    <property type="molecule type" value="Genomic_DNA"/>
</dbReference>
<keyword evidence="2" id="KW-1185">Reference proteome</keyword>
<name>A0ACC0FYF4_9ERIC</name>
<organism evidence="1 2">
    <name type="scientific">Camellia lanceoleosa</name>
    <dbReference type="NCBI Taxonomy" id="1840588"/>
    <lineage>
        <taxon>Eukaryota</taxon>
        <taxon>Viridiplantae</taxon>
        <taxon>Streptophyta</taxon>
        <taxon>Embryophyta</taxon>
        <taxon>Tracheophyta</taxon>
        <taxon>Spermatophyta</taxon>
        <taxon>Magnoliopsida</taxon>
        <taxon>eudicotyledons</taxon>
        <taxon>Gunneridae</taxon>
        <taxon>Pentapetalae</taxon>
        <taxon>asterids</taxon>
        <taxon>Ericales</taxon>
        <taxon>Theaceae</taxon>
        <taxon>Camellia</taxon>
    </lineage>
</organism>
<evidence type="ECO:0000313" key="1">
    <source>
        <dbReference type="EMBL" id="KAI7993469.1"/>
    </source>
</evidence>
<proteinExistence type="predicted"/>
<dbReference type="Proteomes" id="UP001060215">
    <property type="component" value="Chromosome 12"/>
</dbReference>
<gene>
    <name evidence="1" type="ORF">LOK49_LG11G00025</name>
</gene>
<protein>
    <submittedName>
        <fullName evidence="1">Protein NETWORKED 1A</fullName>
    </submittedName>
</protein>